<comment type="caution">
    <text evidence="2">The sequence shown here is derived from an EMBL/GenBank/DDBJ whole genome shotgun (WGS) entry which is preliminary data.</text>
</comment>
<sequence>MDKLSAPNPILEIALGTVMVILIMLVHGVGIRTINRRFSRSWVLVNNTTPHWRINLLLAVAIGSLAILHFAETLVWAAPISMMGIIPSMRDSYYFVLESYTTLGEGTVKLPDSWRLIGPIMAVSGLFTFGWTGSVLVSIMTEFGKLDRGQAKKESKDSEG</sequence>
<evidence type="ECO:0000256" key="1">
    <source>
        <dbReference type="SAM" id="Phobius"/>
    </source>
</evidence>
<keyword evidence="3" id="KW-1185">Reference proteome</keyword>
<name>A0AAW4FNY0_9HYPH</name>
<reference evidence="2 3" key="1">
    <citation type="submission" date="2020-01" db="EMBL/GenBank/DDBJ databases">
        <title>Draft genome assembly of Ensifer adhaerens T173.</title>
        <authorList>
            <person name="Craig J.E."/>
            <person name="Stinchcombe J.R."/>
        </authorList>
    </citation>
    <scope>NUCLEOTIDE SEQUENCE [LARGE SCALE GENOMIC DNA]</scope>
    <source>
        <strain evidence="2 3">T173</strain>
    </source>
</reference>
<accession>A0AAW4FNY0</accession>
<keyword evidence="1" id="KW-0472">Membrane</keyword>
<dbReference type="AlphaFoldDB" id="A0AAW4FNY0"/>
<keyword evidence="2" id="KW-0813">Transport</keyword>
<keyword evidence="2" id="KW-0406">Ion transport</keyword>
<dbReference type="SUPFAM" id="SSF81324">
    <property type="entry name" value="Voltage-gated potassium channels"/>
    <property type="match status" value="1"/>
</dbReference>
<feature type="transmembrane region" description="Helical" evidence="1">
    <location>
        <begin position="13"/>
        <end position="35"/>
    </location>
</feature>
<dbReference type="EMBL" id="WXFA01000012">
    <property type="protein sequence ID" value="MBM3093021.1"/>
    <property type="molecule type" value="Genomic_DNA"/>
</dbReference>
<keyword evidence="1" id="KW-1133">Transmembrane helix</keyword>
<feature type="transmembrane region" description="Helical" evidence="1">
    <location>
        <begin position="56"/>
        <end position="78"/>
    </location>
</feature>
<keyword evidence="1" id="KW-0812">Transmembrane</keyword>
<protein>
    <submittedName>
        <fullName evidence="2">Two pore domain potassium channel family protein</fullName>
    </submittedName>
</protein>
<proteinExistence type="predicted"/>
<evidence type="ECO:0000313" key="2">
    <source>
        <dbReference type="EMBL" id="MBM3093021.1"/>
    </source>
</evidence>
<organism evidence="2 3">
    <name type="scientific">Ensifer canadensis</name>
    <dbReference type="NCBI Taxonomy" id="555315"/>
    <lineage>
        <taxon>Bacteria</taxon>
        <taxon>Pseudomonadati</taxon>
        <taxon>Pseudomonadota</taxon>
        <taxon>Alphaproteobacteria</taxon>
        <taxon>Hyphomicrobiales</taxon>
        <taxon>Rhizobiaceae</taxon>
        <taxon>Sinorhizobium/Ensifer group</taxon>
        <taxon>Ensifer</taxon>
    </lineage>
</organism>
<feature type="transmembrane region" description="Helical" evidence="1">
    <location>
        <begin position="116"/>
        <end position="139"/>
    </location>
</feature>
<gene>
    <name evidence="2" type="ORF">GFB56_19790</name>
</gene>
<dbReference type="GO" id="GO:0034220">
    <property type="term" value="P:monoatomic ion transmembrane transport"/>
    <property type="evidence" value="ECO:0007669"/>
    <property type="project" value="UniProtKB-KW"/>
</dbReference>
<keyword evidence="2" id="KW-0407">Ion channel</keyword>
<dbReference type="Proteomes" id="UP000744980">
    <property type="component" value="Unassembled WGS sequence"/>
</dbReference>
<evidence type="ECO:0000313" key="3">
    <source>
        <dbReference type="Proteomes" id="UP000744980"/>
    </source>
</evidence>
<dbReference type="RefSeq" id="WP_057213821.1">
    <property type="nucleotide sequence ID" value="NZ_CP083374.1"/>
</dbReference>